<dbReference type="KEGG" id="vg:15010798"/>
<dbReference type="GeneID" id="15010798"/>
<evidence type="ECO:0000313" key="2">
    <source>
        <dbReference type="Proteomes" id="UP000204048"/>
    </source>
</evidence>
<keyword evidence="2" id="KW-1185">Reference proteome</keyword>
<reference evidence="1 2" key="1">
    <citation type="submission" date="2010-11" db="EMBL/GenBank/DDBJ databases">
        <title>The Genome Sequence of Pseudoalteromonas phage pYD6-A.</title>
        <authorList>
            <consortium name="The Broad Institute Genome Sequencing Platform"/>
            <person name="Henn M.R."/>
            <person name="Wolf A."/>
            <person name="Jost G."/>
            <person name="Levin J."/>
            <person name="Malboeuf C."/>
            <person name="Casali M."/>
            <person name="Russ C."/>
            <person name="Lennon N."/>
            <person name="Chapman S.B."/>
            <person name="Erlich R."/>
            <person name="Young S.K."/>
            <person name="Yandava C."/>
            <person name="Zeng Q."/>
            <person name="Alvarado L."/>
            <person name="Anderson S."/>
            <person name="Berlin A."/>
            <person name="Chen Z."/>
            <person name="Freedman E."/>
            <person name="Gellesch M."/>
            <person name="Goldberg J."/>
            <person name="Green L."/>
            <person name="Griggs A."/>
            <person name="Gujja S."/>
            <person name="Heilman E.R."/>
            <person name="Heiman D."/>
            <person name="Hollinger A."/>
            <person name="Howarth C."/>
            <person name="Larson L."/>
            <person name="Mehta T."/>
            <person name="Pearson M."/>
            <person name="Roberts A."/>
            <person name="Ryan E."/>
            <person name="Saif S."/>
            <person name="Shea T."/>
            <person name="Shenoy N."/>
            <person name="Sisk P."/>
            <person name="Stolte C."/>
            <person name="Sykes S."/>
            <person name="White J."/>
            <person name="Haas B."/>
            <person name="Nusbaum C."/>
            <person name="Birren B."/>
        </authorList>
    </citation>
    <scope>NUCLEOTIDE SEQUENCE [LARGE SCALE GENOMIC DNA]</scope>
    <source>
        <strain evidence="2">pYD6-A</strain>
    </source>
</reference>
<gene>
    <name evidence="1" type="ORF">PYDG_00054</name>
</gene>
<accession>M4SQK1</accession>
<protein>
    <submittedName>
        <fullName evidence="1">Uncharacterized protein</fullName>
    </submittedName>
</protein>
<dbReference type="EMBL" id="JF974296">
    <property type="protein sequence ID" value="AGH57585.1"/>
    <property type="molecule type" value="Genomic_DNA"/>
</dbReference>
<sequence length="90" mass="9826">MAKLRKLLAKQEALQTEVNATRAFVERVTGHGTLVMTAVGEEGSDGIVFTPADLGLELQVLKPIYAYLEELEDKLEKVDRKVAALDELAG</sequence>
<organism evidence="1 2">
    <name type="scientific">Pseudoalteromonas phage pYD6-A</name>
    <dbReference type="NCBI Taxonomy" id="754052"/>
    <lineage>
        <taxon>Viruses</taxon>
        <taxon>Duplodnaviria</taxon>
        <taxon>Heunggongvirae</taxon>
        <taxon>Uroviricota</taxon>
        <taxon>Caudoviricetes</taxon>
        <taxon>Schitoviridae</taxon>
        <taxon>Fuhrmanvirinae</taxon>
        <taxon>Matsuvirus</taxon>
        <taxon>Matsuvirus pYD6A</taxon>
    </lineage>
</organism>
<evidence type="ECO:0000313" key="1">
    <source>
        <dbReference type="EMBL" id="AGH57585.1"/>
    </source>
</evidence>
<dbReference type="Proteomes" id="UP000204048">
    <property type="component" value="Segment"/>
</dbReference>
<dbReference type="RefSeq" id="YP_007674263.1">
    <property type="nucleotide sequence ID" value="NC_020849.1"/>
</dbReference>
<proteinExistence type="predicted"/>
<name>M4SQK1_9CAUD</name>